<gene>
    <name evidence="2" type="ORF">J4Q44_G00288080</name>
</gene>
<keyword evidence="1" id="KW-0812">Transmembrane</keyword>
<comment type="caution">
    <text evidence="2">The sequence shown here is derived from an EMBL/GenBank/DDBJ whole genome shotgun (WGS) entry which is preliminary data.</text>
</comment>
<proteinExistence type="predicted"/>
<keyword evidence="1" id="KW-0472">Membrane</keyword>
<sequence length="176" mass="19880">MSGIGTHNHSSVTVMAFDMNRTAALTTVDQDMNAALHEFKVFNIILMSLALCVLTITGLFCSISCHNRRRLSKRALMYESAVLREVPVNPVDIRAVKRSTSFRNPLSFFRKQDAPKDNSRIYYIYSNPLPIGMEEEDNIQNITPGGSKEQEPTFQDYANDPNSGIILDPPNFYMQL</sequence>
<protein>
    <submittedName>
        <fullName evidence="2">Uncharacterized protein</fullName>
    </submittedName>
</protein>
<keyword evidence="1" id="KW-1133">Transmembrane helix</keyword>
<feature type="transmembrane region" description="Helical" evidence="1">
    <location>
        <begin position="41"/>
        <end position="65"/>
    </location>
</feature>
<organism evidence="2 3">
    <name type="scientific">Coregonus suidteri</name>
    <dbReference type="NCBI Taxonomy" id="861788"/>
    <lineage>
        <taxon>Eukaryota</taxon>
        <taxon>Metazoa</taxon>
        <taxon>Chordata</taxon>
        <taxon>Craniata</taxon>
        <taxon>Vertebrata</taxon>
        <taxon>Euteleostomi</taxon>
        <taxon>Actinopterygii</taxon>
        <taxon>Neopterygii</taxon>
        <taxon>Teleostei</taxon>
        <taxon>Protacanthopterygii</taxon>
        <taxon>Salmoniformes</taxon>
        <taxon>Salmonidae</taxon>
        <taxon>Coregoninae</taxon>
        <taxon>Coregonus</taxon>
    </lineage>
</organism>
<accession>A0AAN8QDN5</accession>
<keyword evidence="3" id="KW-1185">Reference proteome</keyword>
<reference evidence="2 3" key="1">
    <citation type="submission" date="2021-04" db="EMBL/GenBank/DDBJ databases">
        <authorList>
            <person name="De Guttry C."/>
            <person name="Zahm M."/>
            <person name="Klopp C."/>
            <person name="Cabau C."/>
            <person name="Louis A."/>
            <person name="Berthelot C."/>
            <person name="Parey E."/>
            <person name="Roest Crollius H."/>
            <person name="Montfort J."/>
            <person name="Robinson-Rechavi M."/>
            <person name="Bucao C."/>
            <person name="Bouchez O."/>
            <person name="Gislard M."/>
            <person name="Lluch J."/>
            <person name="Milhes M."/>
            <person name="Lampietro C."/>
            <person name="Lopez Roques C."/>
            <person name="Donnadieu C."/>
            <person name="Braasch I."/>
            <person name="Desvignes T."/>
            <person name="Postlethwait J."/>
            <person name="Bobe J."/>
            <person name="Wedekind C."/>
            <person name="Guiguen Y."/>
        </authorList>
    </citation>
    <scope>NUCLEOTIDE SEQUENCE [LARGE SCALE GENOMIC DNA]</scope>
    <source>
        <strain evidence="2">Cs_M1</strain>
        <tissue evidence="2">Blood</tissue>
    </source>
</reference>
<evidence type="ECO:0000313" key="2">
    <source>
        <dbReference type="EMBL" id="KAK6300710.1"/>
    </source>
</evidence>
<name>A0AAN8QDN5_9TELE</name>
<dbReference type="AlphaFoldDB" id="A0AAN8QDN5"/>
<evidence type="ECO:0000256" key="1">
    <source>
        <dbReference type="SAM" id="Phobius"/>
    </source>
</evidence>
<dbReference type="Proteomes" id="UP001356427">
    <property type="component" value="Unassembled WGS sequence"/>
</dbReference>
<dbReference type="EMBL" id="JAGTTL010000027">
    <property type="protein sequence ID" value="KAK6300710.1"/>
    <property type="molecule type" value="Genomic_DNA"/>
</dbReference>
<evidence type="ECO:0000313" key="3">
    <source>
        <dbReference type="Proteomes" id="UP001356427"/>
    </source>
</evidence>